<feature type="domain" description="SpoVT-AbrB" evidence="1">
    <location>
        <begin position="3"/>
        <end position="48"/>
    </location>
</feature>
<reference evidence="3" key="3">
    <citation type="submission" date="2020-03" db="EMBL/GenBank/DDBJ databases">
        <title>Sequencing and Assembly of Multiple Reported Metal-Biooxidizing Members of the Extremely Thermoacidophilic Archaeal Family Sulfolobaceae.</title>
        <authorList>
            <person name="Counts J.A."/>
            <person name="Kelly R.M."/>
        </authorList>
    </citation>
    <scope>NUCLEOTIDE SEQUENCE [LARGE SCALE GENOMIC DNA]</scope>
    <source>
        <strain evidence="3">HO1-1</strain>
    </source>
</reference>
<dbReference type="GeneID" id="36836160"/>
<proteinExistence type="predicted"/>
<dbReference type="KEGG" id="mhk:DFR87_12415"/>
<protein>
    <submittedName>
        <fullName evidence="2">AbrB/MazE/SpoVT family DNA-binding domain-containing protein</fullName>
    </submittedName>
</protein>
<reference evidence="2 3" key="1">
    <citation type="submission" date="2018-05" db="EMBL/GenBank/DDBJ databases">
        <title>Complete Genome Sequences of Extremely Thermoacidophilic, Metal-Mobilizing Type-Strain Members of the Archaeal Family Sulfolobaceae: Acidianus brierleyi DSM-1651T, Acidianus sulfidivorans DSM-18786T, Metallosphaera hakonensis DSM-7519T, and Metallosphaera prunae DSM-10039T.</title>
        <authorList>
            <person name="Counts J.A."/>
            <person name="Kelly R.M."/>
        </authorList>
    </citation>
    <scope>NUCLEOTIDE SEQUENCE [LARGE SCALE GENOMIC DNA]</scope>
    <source>
        <strain evidence="2 3">HO1-1</strain>
    </source>
</reference>
<keyword evidence="3" id="KW-1185">Reference proteome</keyword>
<dbReference type="AlphaFoldDB" id="A0A2U9IWF9"/>
<dbReference type="EMBL" id="CP029287">
    <property type="protein sequence ID" value="AWS00345.1"/>
    <property type="molecule type" value="Genomic_DNA"/>
</dbReference>
<dbReference type="GO" id="GO:0003677">
    <property type="term" value="F:DNA binding"/>
    <property type="evidence" value="ECO:0007669"/>
    <property type="project" value="UniProtKB-KW"/>
</dbReference>
<dbReference type="PANTHER" id="PTHR34860:SF7">
    <property type="entry name" value="TRANSCRIPTION REGULATOR, SPOVT_ABRB FAMILY"/>
    <property type="match status" value="1"/>
</dbReference>
<dbReference type="Pfam" id="PF04014">
    <property type="entry name" value="MazE_antitoxin"/>
    <property type="match status" value="1"/>
</dbReference>
<dbReference type="InterPro" id="IPR037914">
    <property type="entry name" value="SpoVT-AbrB_sf"/>
</dbReference>
<dbReference type="SUPFAM" id="SSF89447">
    <property type="entry name" value="AbrB/MazE/MraZ-like"/>
    <property type="match status" value="1"/>
</dbReference>
<dbReference type="Proteomes" id="UP000247586">
    <property type="component" value="Chromosome"/>
</dbReference>
<accession>A0A2U9IWF9</accession>
<dbReference type="InterPro" id="IPR052975">
    <property type="entry name" value="Repressor-like_regulatory"/>
</dbReference>
<keyword evidence="2" id="KW-0238">DNA-binding</keyword>
<evidence type="ECO:0000313" key="3">
    <source>
        <dbReference type="Proteomes" id="UP000247586"/>
    </source>
</evidence>
<dbReference type="OrthoDB" id="30861at2157"/>
<dbReference type="InterPro" id="IPR007159">
    <property type="entry name" value="SpoVT-AbrB_dom"/>
</dbReference>
<sequence>MERYRVKVYKKGIIVIPKEIRETVGIKEGDIIELTVNEGKVSMEKPETLLDLFGIDGEKAVEVAKTIVEERRKEVEREVRH</sequence>
<evidence type="ECO:0000313" key="2">
    <source>
        <dbReference type="EMBL" id="AWS00345.1"/>
    </source>
</evidence>
<dbReference type="SMART" id="SM00966">
    <property type="entry name" value="SpoVT_AbrB"/>
    <property type="match status" value="1"/>
</dbReference>
<dbReference type="PROSITE" id="PS51740">
    <property type="entry name" value="SPOVT_ABRB"/>
    <property type="match status" value="1"/>
</dbReference>
<dbReference type="Gene3D" id="2.10.260.10">
    <property type="match status" value="1"/>
</dbReference>
<dbReference type="RefSeq" id="WP_054837032.1">
    <property type="nucleotide sequence ID" value="NZ_BBBA01000020.1"/>
</dbReference>
<organism evidence="2 3">
    <name type="scientific">Metallosphaera hakonensis JCM 8857 = DSM 7519</name>
    <dbReference type="NCBI Taxonomy" id="1293036"/>
    <lineage>
        <taxon>Archaea</taxon>
        <taxon>Thermoproteota</taxon>
        <taxon>Thermoprotei</taxon>
        <taxon>Sulfolobales</taxon>
        <taxon>Sulfolobaceae</taxon>
        <taxon>Metallosphaera</taxon>
    </lineage>
</organism>
<gene>
    <name evidence="2" type="ORF">DFR87_12415</name>
</gene>
<name>A0A2U9IWF9_9CREN</name>
<dbReference type="PANTHER" id="PTHR34860">
    <property type="entry name" value="REPRESSOR-LIKE PROTEIN SSO7C3"/>
    <property type="match status" value="1"/>
</dbReference>
<dbReference type="NCBIfam" id="TIGR01439">
    <property type="entry name" value="lp_hng_hel_AbrB"/>
    <property type="match status" value="1"/>
</dbReference>
<reference evidence="3" key="2">
    <citation type="submission" date="2020-03" db="EMBL/GenBank/DDBJ databases">
        <title>Complete Genome Sequences of Extremely Thermoacidophilic, Metal-Mobilizing Type-Strain Members of the Archaeal Family Sulfolobaceae: Acidianus brierleyi DSM-1651T, Acidianus sulfidivorans DSM-18786T, Metallosphaera hakonensis DSM-7519T, and Metallosphaera prunae DSM-10039T.</title>
        <authorList>
            <person name="Counts J.A."/>
            <person name="Kelly R.M."/>
        </authorList>
    </citation>
    <scope>NUCLEOTIDE SEQUENCE [LARGE SCALE GENOMIC DNA]</scope>
    <source>
        <strain evidence="3">HO1-1</strain>
    </source>
</reference>
<evidence type="ECO:0000259" key="1">
    <source>
        <dbReference type="PROSITE" id="PS51740"/>
    </source>
</evidence>